<dbReference type="EMBL" id="CABFNS010000518">
    <property type="protein sequence ID" value="VUC22166.1"/>
    <property type="molecule type" value="Genomic_DNA"/>
</dbReference>
<evidence type="ECO:0000256" key="4">
    <source>
        <dbReference type="ARBA" id="ARBA00022741"/>
    </source>
</evidence>
<sequence length="372" mass="40977">MEDLVSGLALHWQLQCTPEEGYTVQTKCVSDRSRGIRRMPVQERWDRDGQKLGQGTFGVVWREKCTSGPSTGKSRAVKQIFKNFGSPSSSSKVLSTELSVIMGFSDKAYRDYFVRSFGWYDTKDFLYITMEYLPLGDLSRYLKDPLPEAQAASITLQVLEGLNFMHQSKLTHRDLKPNNILVQHAGPCWWVKISDFGTSKRMDTATLCSNVGTVVYQAPEVRGVVKLNDAAGGNQLLSPAVDIWAVGAIAFRLSTGRVPFEDLLSLCRYVDHGESLSLVDGTSEGFNTFVAKLMAPLPHDRPTASEALADSCLSLSTSELSTRPDHPTTAPGEKSISAQELTEDASAQWPPSEQVTERPPYLFSSAIDASHG</sequence>
<name>A0ABY6TW05_BIOOC</name>
<evidence type="ECO:0000259" key="8">
    <source>
        <dbReference type="PROSITE" id="PS50011"/>
    </source>
</evidence>
<protein>
    <recommendedName>
        <fullName evidence="8">Protein kinase domain-containing protein</fullName>
    </recommendedName>
</protein>
<dbReference type="PROSITE" id="PS50011">
    <property type="entry name" value="PROTEIN_KINASE_DOM"/>
    <property type="match status" value="1"/>
</dbReference>
<dbReference type="InterPro" id="IPR011009">
    <property type="entry name" value="Kinase-like_dom_sf"/>
</dbReference>
<comment type="similarity">
    <text evidence="1">Belongs to the protein kinase superfamily. STE Ser/Thr protein kinase family. MAP kinase kinase kinase subfamily.</text>
</comment>
<evidence type="ECO:0000256" key="6">
    <source>
        <dbReference type="ARBA" id="ARBA00022840"/>
    </source>
</evidence>
<dbReference type="Proteomes" id="UP000766486">
    <property type="component" value="Unassembled WGS sequence"/>
</dbReference>
<proteinExistence type="inferred from homology"/>
<gene>
    <name evidence="9" type="ORF">CLO192961_LOCUS76032</name>
</gene>
<accession>A0ABY6TW05</accession>
<dbReference type="PANTHER" id="PTHR11584:SF369">
    <property type="entry name" value="MITOGEN-ACTIVATED PROTEIN KINASE KINASE KINASE 19-RELATED"/>
    <property type="match status" value="1"/>
</dbReference>
<keyword evidence="5" id="KW-0418">Kinase</keyword>
<dbReference type="PANTHER" id="PTHR11584">
    <property type="entry name" value="SERINE/THREONINE PROTEIN KINASE"/>
    <property type="match status" value="1"/>
</dbReference>
<evidence type="ECO:0000256" key="7">
    <source>
        <dbReference type="SAM" id="MobiDB-lite"/>
    </source>
</evidence>
<feature type="region of interest" description="Disordered" evidence="7">
    <location>
        <begin position="318"/>
        <end position="372"/>
    </location>
</feature>
<dbReference type="PROSITE" id="PS00108">
    <property type="entry name" value="PROTEIN_KINASE_ST"/>
    <property type="match status" value="1"/>
</dbReference>
<dbReference type="CDD" id="cd14014">
    <property type="entry name" value="STKc_PknB_like"/>
    <property type="match status" value="1"/>
</dbReference>
<dbReference type="Pfam" id="PF00069">
    <property type="entry name" value="Pkinase"/>
    <property type="match status" value="1"/>
</dbReference>
<evidence type="ECO:0000313" key="10">
    <source>
        <dbReference type="Proteomes" id="UP000766486"/>
    </source>
</evidence>
<evidence type="ECO:0000256" key="1">
    <source>
        <dbReference type="ARBA" id="ARBA00006529"/>
    </source>
</evidence>
<keyword evidence="4" id="KW-0547">Nucleotide-binding</keyword>
<reference evidence="9 10" key="1">
    <citation type="submission" date="2019-06" db="EMBL/GenBank/DDBJ databases">
        <authorList>
            <person name="Broberg M."/>
        </authorList>
    </citation>
    <scope>NUCLEOTIDE SEQUENCE [LARGE SCALE GENOMIC DNA]</scope>
</reference>
<organism evidence="9 10">
    <name type="scientific">Bionectria ochroleuca</name>
    <name type="common">Gliocladium roseum</name>
    <dbReference type="NCBI Taxonomy" id="29856"/>
    <lineage>
        <taxon>Eukaryota</taxon>
        <taxon>Fungi</taxon>
        <taxon>Dikarya</taxon>
        <taxon>Ascomycota</taxon>
        <taxon>Pezizomycotina</taxon>
        <taxon>Sordariomycetes</taxon>
        <taxon>Hypocreomycetidae</taxon>
        <taxon>Hypocreales</taxon>
        <taxon>Bionectriaceae</taxon>
        <taxon>Clonostachys</taxon>
    </lineage>
</organism>
<evidence type="ECO:0000256" key="3">
    <source>
        <dbReference type="ARBA" id="ARBA00022679"/>
    </source>
</evidence>
<keyword evidence="2" id="KW-0723">Serine/threonine-protein kinase</keyword>
<keyword evidence="6" id="KW-0067">ATP-binding</keyword>
<evidence type="ECO:0000256" key="5">
    <source>
        <dbReference type="ARBA" id="ARBA00022777"/>
    </source>
</evidence>
<keyword evidence="10" id="KW-1185">Reference proteome</keyword>
<dbReference type="Gene3D" id="1.10.510.10">
    <property type="entry name" value="Transferase(Phosphotransferase) domain 1"/>
    <property type="match status" value="1"/>
</dbReference>
<dbReference type="SMART" id="SM00220">
    <property type="entry name" value="S_TKc"/>
    <property type="match status" value="1"/>
</dbReference>
<evidence type="ECO:0000313" key="9">
    <source>
        <dbReference type="EMBL" id="VUC22166.1"/>
    </source>
</evidence>
<dbReference type="InterPro" id="IPR000719">
    <property type="entry name" value="Prot_kinase_dom"/>
</dbReference>
<feature type="domain" description="Protein kinase" evidence="8">
    <location>
        <begin position="46"/>
        <end position="313"/>
    </location>
</feature>
<keyword evidence="3" id="KW-0808">Transferase</keyword>
<comment type="caution">
    <text evidence="9">The sequence shown here is derived from an EMBL/GenBank/DDBJ whole genome shotgun (WGS) entry which is preliminary data.</text>
</comment>
<evidence type="ECO:0000256" key="2">
    <source>
        <dbReference type="ARBA" id="ARBA00022527"/>
    </source>
</evidence>
<dbReference type="InterPro" id="IPR008271">
    <property type="entry name" value="Ser/Thr_kinase_AS"/>
</dbReference>
<dbReference type="SUPFAM" id="SSF56112">
    <property type="entry name" value="Protein kinase-like (PK-like)"/>
    <property type="match status" value="1"/>
</dbReference>